<proteinExistence type="predicted"/>
<dbReference type="Proteomes" id="UP000228755">
    <property type="component" value="Unassembled WGS sequence"/>
</dbReference>
<accession>A0A2M9HQD9</accession>
<evidence type="ECO:0000313" key="3">
    <source>
        <dbReference type="EMBL" id="PJM79023.1"/>
    </source>
</evidence>
<protein>
    <submittedName>
        <fullName evidence="3">Phage major capsid protein</fullName>
    </submittedName>
</protein>
<evidence type="ECO:0000256" key="1">
    <source>
        <dbReference type="ARBA" id="ARBA00004328"/>
    </source>
</evidence>
<dbReference type="Pfam" id="PF05065">
    <property type="entry name" value="Phage_capsid"/>
    <property type="match status" value="1"/>
</dbReference>
<keyword evidence="4" id="KW-1185">Reference proteome</keyword>
<comment type="subcellular location">
    <subcellularLocation>
        <location evidence="1">Virion</location>
    </subcellularLocation>
</comment>
<dbReference type="AlphaFoldDB" id="A0A2M9HQD9"/>
<reference evidence="3 4" key="1">
    <citation type="submission" date="2017-11" db="EMBL/GenBank/DDBJ databases">
        <title>Draft genome sequences of strains TRE 1, TRE D, TRE H and TRI 7, isolated from tamarins, belonging to four potential novel Bifidobacterium species.</title>
        <authorList>
            <person name="Mattarelli P."/>
            <person name="Modesto M."/>
            <person name="Bonetti A."/>
            <person name="Puglisi E."/>
            <person name="Morelli L."/>
        </authorList>
    </citation>
    <scope>NUCLEOTIDE SEQUENCE [LARGE SCALE GENOMIC DNA]</scope>
    <source>
        <strain evidence="4">TRED</strain>
    </source>
</reference>
<name>A0A2M9HQD9_9BIFI</name>
<feature type="domain" description="Phage capsid-like C-terminal" evidence="2">
    <location>
        <begin position="45"/>
        <end position="272"/>
    </location>
</feature>
<evidence type="ECO:0000259" key="2">
    <source>
        <dbReference type="Pfam" id="PF05065"/>
    </source>
</evidence>
<comment type="caution">
    <text evidence="3">The sequence shown here is derived from an EMBL/GenBank/DDBJ whole genome shotgun (WGS) entry which is preliminary data.</text>
</comment>
<dbReference type="NCBIfam" id="TIGR01554">
    <property type="entry name" value="major_cap_HK97"/>
    <property type="match status" value="1"/>
</dbReference>
<dbReference type="InterPro" id="IPR054612">
    <property type="entry name" value="Phage_capsid-like_C"/>
</dbReference>
<gene>
    <name evidence="3" type="ORF">CUU80_06705</name>
</gene>
<dbReference type="Gene3D" id="3.30.2320.10">
    <property type="entry name" value="hypothetical protein PF0899 domain"/>
    <property type="match status" value="1"/>
</dbReference>
<dbReference type="InterPro" id="IPR024455">
    <property type="entry name" value="Phage_capsid"/>
</dbReference>
<dbReference type="Gene3D" id="3.30.2400.10">
    <property type="entry name" value="Major capsid protein gp5"/>
    <property type="match status" value="1"/>
</dbReference>
<dbReference type="RefSeq" id="WP_100496540.1">
    <property type="nucleotide sequence ID" value="NZ_PGLQ01000003.1"/>
</dbReference>
<sequence>MTTTTLAAANAFRPDSIVPVQEAVPEALALDTRVCTLAGTIEGDAPAIRLPIIGKDPEATVTGEGQTIPESAPALSEVVVRTVKVGMVCEVSREAYTNAQTSGSITDASRRAVTRKLDSLLIDKKTETTSGPGIAHTHGLTEITGAYGTDPILDGIAGVADHNASPTAIIMNFSTWAKLLKVKGTDGRGLIAPEVANTPASGLFGIPVVVNSAAPADTAIIVDSSTILVAMSDIRADVGDGDAFRRDSLIIRVTGRIGMGYTDPAKIAKITFTTK</sequence>
<dbReference type="SUPFAM" id="SSF56563">
    <property type="entry name" value="Major capsid protein gp5"/>
    <property type="match status" value="1"/>
</dbReference>
<dbReference type="OrthoDB" id="3233650at2"/>
<organism evidence="3 4">
    <name type="scientific">Bifidobacterium scaligerum</name>
    <dbReference type="NCBI Taxonomy" id="2052656"/>
    <lineage>
        <taxon>Bacteria</taxon>
        <taxon>Bacillati</taxon>
        <taxon>Actinomycetota</taxon>
        <taxon>Actinomycetes</taxon>
        <taxon>Bifidobacteriales</taxon>
        <taxon>Bifidobacteriaceae</taxon>
        <taxon>Bifidobacterium</taxon>
    </lineage>
</organism>
<dbReference type="EMBL" id="PGLQ01000003">
    <property type="protein sequence ID" value="PJM79023.1"/>
    <property type="molecule type" value="Genomic_DNA"/>
</dbReference>
<evidence type="ECO:0000313" key="4">
    <source>
        <dbReference type="Proteomes" id="UP000228755"/>
    </source>
</evidence>